<dbReference type="NCBIfam" id="TIGR01909">
    <property type="entry name" value="C_GCAxxG_C_C"/>
    <property type="match status" value="1"/>
</dbReference>
<dbReference type="EMBL" id="ATHI01000026">
    <property type="protein sequence ID" value="EPR33048.1"/>
    <property type="molecule type" value="Genomic_DNA"/>
</dbReference>
<organism evidence="1 2">
    <name type="scientific">Alkalidesulfovibrio alkalitolerans DSM 16529</name>
    <dbReference type="NCBI Taxonomy" id="1121439"/>
    <lineage>
        <taxon>Bacteria</taxon>
        <taxon>Pseudomonadati</taxon>
        <taxon>Thermodesulfobacteriota</taxon>
        <taxon>Desulfovibrionia</taxon>
        <taxon>Desulfovibrionales</taxon>
        <taxon>Desulfovibrionaceae</taxon>
        <taxon>Alkalidesulfovibrio</taxon>
    </lineage>
</organism>
<dbReference type="RefSeq" id="WP_020887183.1">
    <property type="nucleotide sequence ID" value="NZ_ATHI01000026.1"/>
</dbReference>
<name>S7UL40_9BACT</name>
<reference evidence="1 2" key="1">
    <citation type="journal article" date="2013" name="Genome Announc.">
        <title>Draft genome sequences for three mercury-methylating, sulfate-reducing bacteria.</title>
        <authorList>
            <person name="Brown S.D."/>
            <person name="Hurt R.A.Jr."/>
            <person name="Gilmour C.C."/>
            <person name="Elias D.A."/>
        </authorList>
    </citation>
    <scope>NUCLEOTIDE SEQUENCE [LARGE SCALE GENOMIC DNA]</scope>
    <source>
        <strain evidence="1 2">DSM 16529</strain>
    </source>
</reference>
<dbReference type="eggNOG" id="COG1433">
    <property type="taxonomic scope" value="Bacteria"/>
</dbReference>
<proteinExistence type="predicted"/>
<dbReference type="AlphaFoldDB" id="S7UL40"/>
<dbReference type="OrthoDB" id="7062642at2"/>
<evidence type="ECO:0000313" key="2">
    <source>
        <dbReference type="Proteomes" id="UP000014975"/>
    </source>
</evidence>
<protein>
    <submittedName>
        <fullName evidence="1">C_GCAxxG_C_C family protein</fullName>
    </submittedName>
</protein>
<dbReference type="PATRIC" id="fig|1121439.3.peg.1844"/>
<accession>S7UL40</accession>
<gene>
    <name evidence="1" type="ORF">dsat_0489</name>
</gene>
<dbReference type="Pfam" id="PF09719">
    <property type="entry name" value="C_GCAxxG_C_C"/>
    <property type="match status" value="1"/>
</dbReference>
<dbReference type="InterPro" id="IPR010181">
    <property type="entry name" value="CGCAxxGCC_motif"/>
</dbReference>
<evidence type="ECO:0000313" key="1">
    <source>
        <dbReference type="EMBL" id="EPR33048.1"/>
    </source>
</evidence>
<dbReference type="STRING" id="1121439.dsat_0489"/>
<comment type="caution">
    <text evidence="1">The sequence shown here is derived from an EMBL/GenBank/DDBJ whole genome shotgun (WGS) entry which is preliminary data.</text>
</comment>
<keyword evidence="2" id="KW-1185">Reference proteome</keyword>
<sequence>MERQDVEQRAAALFRSGLNCAESVLAAVLAGRGLEVEGVTRLGTAFGAGAGRSKVELCGALSGGFIALGYLRGRRSGDERWDDVAALAAGVRRRFEAEHGCTACGSVLMALGPQENMDKCIQLSAETAGYFHEALDNPQALASAAAAPCGCSARQSTPAAPAGGPATTGGCGGD</sequence>
<dbReference type="Proteomes" id="UP000014975">
    <property type="component" value="Unassembled WGS sequence"/>
</dbReference>